<protein>
    <recommendedName>
        <fullName evidence="1">VOC domain-containing protein</fullName>
    </recommendedName>
</protein>
<keyword evidence="3" id="KW-1185">Reference proteome</keyword>
<reference evidence="2" key="1">
    <citation type="journal article" date="2014" name="Int. J. Syst. Evol. Microbiol.">
        <title>Complete genome sequence of Corynebacterium casei LMG S-19264T (=DSM 44701T), isolated from a smear-ripened cheese.</title>
        <authorList>
            <consortium name="US DOE Joint Genome Institute (JGI-PGF)"/>
            <person name="Walter F."/>
            <person name="Albersmeier A."/>
            <person name="Kalinowski J."/>
            <person name="Ruckert C."/>
        </authorList>
    </citation>
    <scope>NUCLEOTIDE SEQUENCE</scope>
    <source>
        <strain evidence="2">VKM Ac-1069</strain>
    </source>
</reference>
<dbReference type="Gene3D" id="3.30.720.110">
    <property type="match status" value="1"/>
</dbReference>
<dbReference type="SUPFAM" id="SSF54593">
    <property type="entry name" value="Glyoxalase/Bleomycin resistance protein/Dihydroxybiphenyl dioxygenase"/>
    <property type="match status" value="1"/>
</dbReference>
<dbReference type="RefSeq" id="WP_051737921.1">
    <property type="nucleotide sequence ID" value="NZ_BAAAUZ010000026.1"/>
</dbReference>
<sequence length="186" mass="19836">MTDPLDVLREPIRPVHPDPGFAARLRGRLERLVLGPESEEGRVSLTDESATTAAAALPLHTLTPYLAVPDAEAALDFYVDVFGAVRRGEPIVMPDGRIGHAEMALGDSVVMLAEEFPELGLRAPAPDAVSVSLRLEVADPDAVVERAVARGAYLERPVTDSPYGRGGVVVDPAGHRWMVSRAPADS</sequence>
<dbReference type="Pfam" id="PF00903">
    <property type="entry name" value="Glyoxalase"/>
    <property type="match status" value="1"/>
</dbReference>
<dbReference type="EMBL" id="BSFQ01000030">
    <property type="protein sequence ID" value="GLL14289.1"/>
    <property type="molecule type" value="Genomic_DNA"/>
</dbReference>
<dbReference type="Gene3D" id="3.30.720.120">
    <property type="match status" value="1"/>
</dbReference>
<dbReference type="InterPro" id="IPR004360">
    <property type="entry name" value="Glyas_Fos-R_dOase_dom"/>
</dbReference>
<dbReference type="PROSITE" id="PS51819">
    <property type="entry name" value="VOC"/>
    <property type="match status" value="1"/>
</dbReference>
<dbReference type="AlphaFoldDB" id="A0A9W6LC36"/>
<evidence type="ECO:0000313" key="3">
    <source>
        <dbReference type="Proteomes" id="UP001143463"/>
    </source>
</evidence>
<feature type="domain" description="VOC" evidence="1">
    <location>
        <begin position="58"/>
        <end position="182"/>
    </location>
</feature>
<reference evidence="2" key="2">
    <citation type="submission" date="2023-01" db="EMBL/GenBank/DDBJ databases">
        <authorList>
            <person name="Sun Q."/>
            <person name="Evtushenko L."/>
        </authorList>
    </citation>
    <scope>NUCLEOTIDE SEQUENCE</scope>
    <source>
        <strain evidence="2">VKM Ac-1069</strain>
    </source>
</reference>
<evidence type="ECO:0000313" key="2">
    <source>
        <dbReference type="EMBL" id="GLL14289.1"/>
    </source>
</evidence>
<organism evidence="2 3">
    <name type="scientific">Pseudonocardia halophobica</name>
    <dbReference type="NCBI Taxonomy" id="29401"/>
    <lineage>
        <taxon>Bacteria</taxon>
        <taxon>Bacillati</taxon>
        <taxon>Actinomycetota</taxon>
        <taxon>Actinomycetes</taxon>
        <taxon>Pseudonocardiales</taxon>
        <taxon>Pseudonocardiaceae</taxon>
        <taxon>Pseudonocardia</taxon>
    </lineage>
</organism>
<proteinExistence type="predicted"/>
<accession>A0A9W6LC36</accession>
<dbReference type="InterPro" id="IPR029068">
    <property type="entry name" value="Glyas_Bleomycin-R_OHBP_Dase"/>
</dbReference>
<dbReference type="InterPro" id="IPR037523">
    <property type="entry name" value="VOC_core"/>
</dbReference>
<name>A0A9W6LC36_9PSEU</name>
<gene>
    <name evidence="2" type="ORF">GCM10017577_54360</name>
</gene>
<dbReference type="PANTHER" id="PTHR34109">
    <property type="entry name" value="BNAUNNG04460D PROTEIN-RELATED"/>
    <property type="match status" value="1"/>
</dbReference>
<evidence type="ECO:0000259" key="1">
    <source>
        <dbReference type="PROSITE" id="PS51819"/>
    </source>
</evidence>
<dbReference type="CDD" id="cd07246">
    <property type="entry name" value="VOC_like"/>
    <property type="match status" value="1"/>
</dbReference>
<comment type="caution">
    <text evidence="2">The sequence shown here is derived from an EMBL/GenBank/DDBJ whole genome shotgun (WGS) entry which is preliminary data.</text>
</comment>
<dbReference type="PANTHER" id="PTHR34109:SF1">
    <property type="entry name" value="VOC DOMAIN-CONTAINING PROTEIN"/>
    <property type="match status" value="1"/>
</dbReference>
<dbReference type="Proteomes" id="UP001143463">
    <property type="component" value="Unassembled WGS sequence"/>
</dbReference>